<proteinExistence type="predicted"/>
<dbReference type="Gene3D" id="3.30.40.10">
    <property type="entry name" value="Zinc/RING finger domain, C3HC4 (zinc finger)"/>
    <property type="match status" value="1"/>
</dbReference>
<dbReference type="PANTHER" id="PTHR30327:SF1">
    <property type="entry name" value="UPF0301 PROTEIN YQGE"/>
    <property type="match status" value="1"/>
</dbReference>
<organism evidence="5 6">
    <name type="scientific">Ceratopteris richardii</name>
    <name type="common">Triangle waterfern</name>
    <dbReference type="NCBI Taxonomy" id="49495"/>
    <lineage>
        <taxon>Eukaryota</taxon>
        <taxon>Viridiplantae</taxon>
        <taxon>Streptophyta</taxon>
        <taxon>Embryophyta</taxon>
        <taxon>Tracheophyta</taxon>
        <taxon>Polypodiopsida</taxon>
        <taxon>Polypodiidae</taxon>
        <taxon>Polypodiales</taxon>
        <taxon>Pteridineae</taxon>
        <taxon>Pteridaceae</taxon>
        <taxon>Parkerioideae</taxon>
        <taxon>Ceratopteris</taxon>
    </lineage>
</organism>
<evidence type="ECO:0000313" key="5">
    <source>
        <dbReference type="EMBL" id="KAH7434629.1"/>
    </source>
</evidence>
<dbReference type="SMART" id="SM00744">
    <property type="entry name" value="RINGv"/>
    <property type="match status" value="1"/>
</dbReference>
<name>A0A8T2UR11_CERRI</name>
<dbReference type="Pfam" id="PF02622">
    <property type="entry name" value="DUF179"/>
    <property type="match status" value="1"/>
</dbReference>
<sequence length="369" mass="40586">MAEGEETCRICLETSSLGPVSTSKLSESLIPDEDRLISPCACSGTQAFVHFKCLRKWQTAVMSSRRPSANLSPALICSVCTQKFSVAPLRPALVVRIWKSLTNYSYEVAGLCIVLCACYLALAGHNLHSLLEELGSGLMLAREVFPCSFQFTALEDKCSSRTCSLIGSRWGSGRLNLQPGTLLVATPAMPSPFFFGSVVLLYEHKRCSGSRGLVLNMQSEEQRISEWEKKMAPAISNPSVLGRIAHGTGGPLAQHDWMMLNRCACCGSLSSKDSPCSSQIEGDGKLYSKDWGQELLPGVFLGRDVSPVFVRSKEEPAIFSHQVLHGHAEWFVGQLWSEVKRGLWVTKQNASEILLSTPPHELWHVLIRE</sequence>
<keyword evidence="1" id="KW-0479">Metal-binding</keyword>
<dbReference type="InterPro" id="IPR003774">
    <property type="entry name" value="AlgH-like"/>
</dbReference>
<evidence type="ECO:0000256" key="2">
    <source>
        <dbReference type="ARBA" id="ARBA00022771"/>
    </source>
</evidence>
<keyword evidence="3" id="KW-0862">Zinc</keyword>
<evidence type="ECO:0000259" key="4">
    <source>
        <dbReference type="PROSITE" id="PS51292"/>
    </source>
</evidence>
<dbReference type="InterPro" id="IPR013083">
    <property type="entry name" value="Znf_RING/FYVE/PHD"/>
</dbReference>
<dbReference type="AlphaFoldDB" id="A0A8T2UR11"/>
<dbReference type="OrthoDB" id="264354at2759"/>
<dbReference type="EMBL" id="CM035411">
    <property type="protein sequence ID" value="KAH7434630.1"/>
    <property type="molecule type" value="Genomic_DNA"/>
</dbReference>
<dbReference type="SUPFAM" id="SSF57850">
    <property type="entry name" value="RING/U-box"/>
    <property type="match status" value="1"/>
</dbReference>
<dbReference type="CDD" id="cd16495">
    <property type="entry name" value="RING_CH-C4HC3_MARCH"/>
    <property type="match status" value="1"/>
</dbReference>
<evidence type="ECO:0000313" key="6">
    <source>
        <dbReference type="Proteomes" id="UP000825935"/>
    </source>
</evidence>
<dbReference type="InterPro" id="IPR011016">
    <property type="entry name" value="Znf_RING-CH"/>
</dbReference>
<reference evidence="5" key="1">
    <citation type="submission" date="2021-08" db="EMBL/GenBank/DDBJ databases">
        <title>WGS assembly of Ceratopteris richardii.</title>
        <authorList>
            <person name="Marchant D.B."/>
            <person name="Chen G."/>
            <person name="Jenkins J."/>
            <person name="Shu S."/>
            <person name="Leebens-Mack J."/>
            <person name="Grimwood J."/>
            <person name="Schmutz J."/>
            <person name="Soltis P."/>
            <person name="Soltis D."/>
            <person name="Chen Z.-H."/>
        </authorList>
    </citation>
    <scope>NUCLEOTIDE SEQUENCE</scope>
    <source>
        <strain evidence="5">Whitten #5841</strain>
        <tissue evidence="5">Leaf</tissue>
    </source>
</reference>
<evidence type="ECO:0000256" key="1">
    <source>
        <dbReference type="ARBA" id="ARBA00022723"/>
    </source>
</evidence>
<dbReference type="GO" id="GO:0005829">
    <property type="term" value="C:cytosol"/>
    <property type="evidence" value="ECO:0007669"/>
    <property type="project" value="TreeGrafter"/>
</dbReference>
<feature type="domain" description="RING-CH-type" evidence="4">
    <location>
        <begin position="1"/>
        <end position="87"/>
    </location>
</feature>
<dbReference type="EMBL" id="CM035411">
    <property type="protein sequence ID" value="KAH7434628.1"/>
    <property type="molecule type" value="Genomic_DNA"/>
</dbReference>
<dbReference type="Proteomes" id="UP000825935">
    <property type="component" value="Chromosome 6"/>
</dbReference>
<accession>A0A8T2UR11</accession>
<dbReference type="SUPFAM" id="SSF143456">
    <property type="entry name" value="VC0467-like"/>
    <property type="match status" value="1"/>
</dbReference>
<protein>
    <recommendedName>
        <fullName evidence="4">RING-CH-type domain-containing protein</fullName>
    </recommendedName>
</protein>
<evidence type="ECO:0000256" key="3">
    <source>
        <dbReference type="ARBA" id="ARBA00022833"/>
    </source>
</evidence>
<keyword evidence="2" id="KW-0863">Zinc-finger</keyword>
<dbReference type="PROSITE" id="PS51292">
    <property type="entry name" value="ZF_RING_CH"/>
    <property type="match status" value="1"/>
</dbReference>
<dbReference type="Gene3D" id="3.40.1740.10">
    <property type="entry name" value="VC0467-like"/>
    <property type="match status" value="1"/>
</dbReference>
<keyword evidence="6" id="KW-1185">Reference proteome</keyword>
<dbReference type="PANTHER" id="PTHR30327">
    <property type="entry name" value="UNCHARACTERIZED PROTEIN YQGE"/>
    <property type="match status" value="1"/>
</dbReference>
<dbReference type="Pfam" id="PF12906">
    <property type="entry name" value="RINGv"/>
    <property type="match status" value="1"/>
</dbReference>
<dbReference type="OMA" id="EERRFEW"/>
<gene>
    <name evidence="5" type="ORF">KP509_06G026800</name>
</gene>
<dbReference type="EMBL" id="CM035411">
    <property type="protein sequence ID" value="KAH7434629.1"/>
    <property type="molecule type" value="Genomic_DNA"/>
</dbReference>
<dbReference type="GO" id="GO:0008270">
    <property type="term" value="F:zinc ion binding"/>
    <property type="evidence" value="ECO:0007669"/>
    <property type="project" value="UniProtKB-KW"/>
</dbReference>
<comment type="caution">
    <text evidence="5">The sequence shown here is derived from an EMBL/GenBank/DDBJ whole genome shotgun (WGS) entry which is preliminary data.</text>
</comment>